<keyword evidence="9" id="KW-0472">Membrane</keyword>
<dbReference type="EMBL" id="CABPSQ010000001">
    <property type="protein sequence ID" value="VVE61283.1"/>
    <property type="molecule type" value="Genomic_DNA"/>
</dbReference>
<dbReference type="Proteomes" id="UP000414136">
    <property type="component" value="Unassembled WGS sequence"/>
</dbReference>
<proteinExistence type="predicted"/>
<evidence type="ECO:0000256" key="5">
    <source>
        <dbReference type="ARBA" id="ARBA00022692"/>
    </source>
</evidence>
<organism evidence="13 14">
    <name type="scientific">Pandoraea captiosa</name>
    <dbReference type="NCBI Taxonomy" id="2508302"/>
    <lineage>
        <taxon>Bacteria</taxon>
        <taxon>Pseudomonadati</taxon>
        <taxon>Pseudomonadota</taxon>
        <taxon>Betaproteobacteria</taxon>
        <taxon>Burkholderiales</taxon>
        <taxon>Burkholderiaceae</taxon>
        <taxon>Pandoraea</taxon>
    </lineage>
</organism>
<name>A0A5E4ZM24_9BURK</name>
<comment type="subunit">
    <text evidence="2">Homotrimer.</text>
</comment>
<evidence type="ECO:0000256" key="7">
    <source>
        <dbReference type="ARBA" id="ARBA00023065"/>
    </source>
</evidence>
<keyword evidence="14" id="KW-1185">Reference proteome</keyword>
<evidence type="ECO:0000256" key="9">
    <source>
        <dbReference type="ARBA" id="ARBA00023136"/>
    </source>
</evidence>
<feature type="domain" description="Porin" evidence="12">
    <location>
        <begin position="27"/>
        <end position="352"/>
    </location>
</feature>
<comment type="subcellular location">
    <subcellularLocation>
        <location evidence="1">Cell outer membrane</location>
        <topology evidence="1">Multi-pass membrane protein</topology>
    </subcellularLocation>
</comment>
<feature type="chain" id="PRO_5023080003" evidence="11">
    <location>
        <begin position="40"/>
        <end position="383"/>
    </location>
</feature>
<dbReference type="InterPro" id="IPR023614">
    <property type="entry name" value="Porin_dom_sf"/>
</dbReference>
<evidence type="ECO:0000256" key="6">
    <source>
        <dbReference type="ARBA" id="ARBA00022729"/>
    </source>
</evidence>
<dbReference type="InterPro" id="IPR033900">
    <property type="entry name" value="Gram_neg_porin_domain"/>
</dbReference>
<keyword evidence="5" id="KW-0812">Transmembrane</keyword>
<dbReference type="GO" id="GO:0046930">
    <property type="term" value="C:pore complex"/>
    <property type="evidence" value="ECO:0007669"/>
    <property type="project" value="UniProtKB-KW"/>
</dbReference>
<evidence type="ECO:0000256" key="2">
    <source>
        <dbReference type="ARBA" id="ARBA00011233"/>
    </source>
</evidence>
<dbReference type="OrthoDB" id="8679056at2"/>
<evidence type="ECO:0000256" key="3">
    <source>
        <dbReference type="ARBA" id="ARBA00022448"/>
    </source>
</evidence>
<dbReference type="InterPro" id="IPR050298">
    <property type="entry name" value="Gram-neg_bact_OMP"/>
</dbReference>
<dbReference type="Gene3D" id="2.40.160.10">
    <property type="entry name" value="Porin"/>
    <property type="match status" value="1"/>
</dbReference>
<keyword evidence="6 11" id="KW-0732">Signal</keyword>
<sequence>MKTRIESGGRSACARASSRCLKGTIACCMVALGSTTAKAQSGVTLFGALDAGIEYLTNAGGTSNSQFKAGSSEVIGNDIGITGSEDLGGGLKAIFRLETGFNPINGGLLQGGRLFGRSAWIGVENEHNKLIFGRVYTPLYNVIGYLDPLQGSNVGLWTMDSGFASRMDNAVRYTRTQGPLHVNVLYSLGSDSVGATLDGEPGGAGKSKEFAASVDYTTDAVMAAVVYDNIHGPMTAAQYGLGQFVPSLVPTAATMPTRAQRIAVALRYTWRDTSIFAGVRHLRTTSSTDNHDANIFWTGVTERFSPVWIGTLGLYHERVAGVDARPTLAALQTQYLLSKTTTLYANVGKVWNTKLSNMGIDTQTQTLTGAGQVGTSVGVYHVF</sequence>
<keyword evidence="10" id="KW-0998">Cell outer membrane</keyword>
<evidence type="ECO:0000313" key="13">
    <source>
        <dbReference type="EMBL" id="VVE61283.1"/>
    </source>
</evidence>
<keyword evidence="4" id="KW-1134">Transmembrane beta strand</keyword>
<protein>
    <submittedName>
        <fullName evidence="13">Outer membrane porin protein 32</fullName>
    </submittedName>
</protein>
<feature type="signal peptide" evidence="11">
    <location>
        <begin position="1"/>
        <end position="39"/>
    </location>
</feature>
<dbReference type="PANTHER" id="PTHR34501:SF9">
    <property type="entry name" value="MAJOR OUTER MEMBRANE PROTEIN P.IA"/>
    <property type="match status" value="1"/>
</dbReference>
<evidence type="ECO:0000256" key="4">
    <source>
        <dbReference type="ARBA" id="ARBA00022452"/>
    </source>
</evidence>
<dbReference type="GO" id="GO:0009279">
    <property type="term" value="C:cell outer membrane"/>
    <property type="evidence" value="ECO:0007669"/>
    <property type="project" value="UniProtKB-SubCell"/>
</dbReference>
<dbReference type="RefSeq" id="WP_150622671.1">
    <property type="nucleotide sequence ID" value="NZ_CABPSQ010000001.1"/>
</dbReference>
<dbReference type="GO" id="GO:0006811">
    <property type="term" value="P:monoatomic ion transport"/>
    <property type="evidence" value="ECO:0007669"/>
    <property type="project" value="UniProtKB-KW"/>
</dbReference>
<keyword evidence="3" id="KW-0813">Transport</keyword>
<evidence type="ECO:0000256" key="10">
    <source>
        <dbReference type="ARBA" id="ARBA00023237"/>
    </source>
</evidence>
<dbReference type="Pfam" id="PF13609">
    <property type="entry name" value="Porin_4"/>
    <property type="match status" value="1"/>
</dbReference>
<evidence type="ECO:0000256" key="8">
    <source>
        <dbReference type="ARBA" id="ARBA00023114"/>
    </source>
</evidence>
<accession>A0A5E4ZM24</accession>
<evidence type="ECO:0000256" key="11">
    <source>
        <dbReference type="SAM" id="SignalP"/>
    </source>
</evidence>
<dbReference type="PANTHER" id="PTHR34501">
    <property type="entry name" value="PROTEIN YDDL-RELATED"/>
    <property type="match status" value="1"/>
</dbReference>
<dbReference type="AlphaFoldDB" id="A0A5E4ZM24"/>
<gene>
    <name evidence="13" type="ORF">PCA31118_00524</name>
</gene>
<keyword evidence="7" id="KW-0406">Ion transport</keyword>
<dbReference type="GO" id="GO:0015288">
    <property type="term" value="F:porin activity"/>
    <property type="evidence" value="ECO:0007669"/>
    <property type="project" value="UniProtKB-KW"/>
</dbReference>
<evidence type="ECO:0000313" key="14">
    <source>
        <dbReference type="Proteomes" id="UP000414136"/>
    </source>
</evidence>
<reference evidence="13 14" key="1">
    <citation type="submission" date="2019-08" db="EMBL/GenBank/DDBJ databases">
        <authorList>
            <person name="Peeters C."/>
        </authorList>
    </citation>
    <scope>NUCLEOTIDE SEQUENCE [LARGE SCALE GENOMIC DNA]</scope>
    <source>
        <strain evidence="13 14">LMG 31118</strain>
    </source>
</reference>
<keyword evidence="8" id="KW-0626">Porin</keyword>
<evidence type="ECO:0000259" key="12">
    <source>
        <dbReference type="Pfam" id="PF13609"/>
    </source>
</evidence>
<evidence type="ECO:0000256" key="1">
    <source>
        <dbReference type="ARBA" id="ARBA00004571"/>
    </source>
</evidence>
<dbReference type="SUPFAM" id="SSF56935">
    <property type="entry name" value="Porins"/>
    <property type="match status" value="1"/>
</dbReference>
<dbReference type="CDD" id="cd00342">
    <property type="entry name" value="gram_neg_porins"/>
    <property type="match status" value="1"/>
</dbReference>